<dbReference type="PROSITE" id="PS51257">
    <property type="entry name" value="PROKAR_LIPOPROTEIN"/>
    <property type="match status" value="1"/>
</dbReference>
<name>A0ABP7GS83_9FLAO</name>
<dbReference type="RefSeq" id="WP_344726247.1">
    <property type="nucleotide sequence ID" value="NZ_BAABBI010000001.1"/>
</dbReference>
<organism evidence="1 2">
    <name type="scientific">Corallibacter vietnamensis</name>
    <dbReference type="NCBI Taxonomy" id="904130"/>
    <lineage>
        <taxon>Bacteria</taxon>
        <taxon>Pseudomonadati</taxon>
        <taxon>Bacteroidota</taxon>
        <taxon>Flavobacteriia</taxon>
        <taxon>Flavobacteriales</taxon>
        <taxon>Flavobacteriaceae</taxon>
        <taxon>Corallibacter</taxon>
    </lineage>
</organism>
<comment type="caution">
    <text evidence="1">The sequence shown here is derived from an EMBL/GenBank/DDBJ whole genome shotgun (WGS) entry which is preliminary data.</text>
</comment>
<protein>
    <submittedName>
        <fullName evidence="1">Uncharacterized protein</fullName>
    </submittedName>
</protein>
<dbReference type="Proteomes" id="UP001501456">
    <property type="component" value="Unassembled WGS sequence"/>
</dbReference>
<reference evidence="2" key="1">
    <citation type="journal article" date="2019" name="Int. J. Syst. Evol. Microbiol.">
        <title>The Global Catalogue of Microorganisms (GCM) 10K type strain sequencing project: providing services to taxonomists for standard genome sequencing and annotation.</title>
        <authorList>
            <consortium name="The Broad Institute Genomics Platform"/>
            <consortium name="The Broad Institute Genome Sequencing Center for Infectious Disease"/>
            <person name="Wu L."/>
            <person name="Ma J."/>
        </authorList>
    </citation>
    <scope>NUCLEOTIDE SEQUENCE [LARGE SCALE GENOMIC DNA]</scope>
    <source>
        <strain evidence="2">JCM 17525</strain>
    </source>
</reference>
<evidence type="ECO:0000313" key="1">
    <source>
        <dbReference type="EMBL" id="GAA3773975.1"/>
    </source>
</evidence>
<sequence>MTSNLLKFTGLFFILLSCNTGKLNVIGDIANSLKEVSAAEYISSSNLIWVIEDAGNKNNLYGLNLNGNIIKDIDISNAENIDWEDLTSDSDGNIYIGDFGNNKGKRKTFTIYKVKNPANIVDKTTAEIITIEMPKKLKDEDYESFFLLNNYFYLFTKESGSFKVVKVANKIGKQKAELVTEFNLEGKHNKITSADISNDGKTVILLNHDKLWKISDFTADNFFKGHIEIVPFGHNSQKEGICFKTNNTILITDERQGSDGGNIYSLKLQP</sequence>
<dbReference type="SUPFAM" id="SSF101898">
    <property type="entry name" value="NHL repeat"/>
    <property type="match status" value="1"/>
</dbReference>
<dbReference type="EMBL" id="BAABBI010000001">
    <property type="protein sequence ID" value="GAA3773975.1"/>
    <property type="molecule type" value="Genomic_DNA"/>
</dbReference>
<proteinExistence type="predicted"/>
<gene>
    <name evidence="1" type="ORF">GCM10022271_02540</name>
</gene>
<keyword evidence="2" id="KW-1185">Reference proteome</keyword>
<accession>A0ABP7GS83</accession>
<evidence type="ECO:0000313" key="2">
    <source>
        <dbReference type="Proteomes" id="UP001501456"/>
    </source>
</evidence>